<sequence>MPTRLIDVSSAPTHIRLVKVTPGDYTPYIALSYCWGETHPLVTEKQSLAQHMDDIPITKLPWTILDAVKVARWLGVQYIWVDALCIVQDCEHDKELEMARMQQVFQNAYLTIVAAQARSCREGFLKTDNHWNELAALPVRCENGAVGTMHLRARRARAADDDDDDGHHGREPVHERGWTLQEVLLSPRLLVYGRTSVVWKCFCFDQGRTCNPSSSPSDWNGYCAAAGLTTIRLCPSGRIVQPAATVTMPHLRLFPDSAYAELLPRLYRVWEHVVQDYSNRRLTNPADKPAALAGVVGYFQRALRDDTYVAGLWKAQFMHELCWTVAAGKSAADDVRPDVWRAPSWSWLSVDAAVAFEANAHTWFEPAARLLAAEAVPVVAAAPFSRLRRGAWLRLRGCLLSAWEACFYECYNYS</sequence>
<dbReference type="KEGG" id="npa:UCRNP2_8642"/>
<proteinExistence type="predicted"/>
<dbReference type="HOGENOM" id="CLU_002639_8_3_1"/>
<organism evidence="2 3">
    <name type="scientific">Botryosphaeria parva (strain UCR-NP2)</name>
    <name type="common">Grapevine canker fungus</name>
    <name type="synonym">Neofusicoccum parvum</name>
    <dbReference type="NCBI Taxonomy" id="1287680"/>
    <lineage>
        <taxon>Eukaryota</taxon>
        <taxon>Fungi</taxon>
        <taxon>Dikarya</taxon>
        <taxon>Ascomycota</taxon>
        <taxon>Pezizomycotina</taxon>
        <taxon>Dothideomycetes</taxon>
        <taxon>Dothideomycetes incertae sedis</taxon>
        <taxon>Botryosphaeriales</taxon>
        <taxon>Botryosphaeriaceae</taxon>
        <taxon>Neofusicoccum</taxon>
    </lineage>
</organism>
<dbReference type="PANTHER" id="PTHR33112:SF16">
    <property type="entry name" value="HETEROKARYON INCOMPATIBILITY DOMAIN-CONTAINING PROTEIN"/>
    <property type="match status" value="1"/>
</dbReference>
<feature type="domain" description="Heterokaryon incompatibility" evidence="1">
    <location>
        <begin position="28"/>
        <end position="182"/>
    </location>
</feature>
<dbReference type="STRING" id="1287680.R1G903"/>
<dbReference type="Proteomes" id="UP000013521">
    <property type="component" value="Unassembled WGS sequence"/>
</dbReference>
<accession>R1G903</accession>
<dbReference type="InterPro" id="IPR010730">
    <property type="entry name" value="HET"/>
</dbReference>
<name>R1G903_BOTPV</name>
<reference evidence="3" key="1">
    <citation type="journal article" date="2013" name="Genome Announc.">
        <title>Draft genome sequence of Neofusicoccum parvum isolate UCR-NP2, a fungal vascular pathogen associated with grapevine cankers.</title>
        <authorList>
            <person name="Blanco-Ulate B."/>
            <person name="Rolshausen P."/>
            <person name="Cantu D."/>
        </authorList>
    </citation>
    <scope>NUCLEOTIDE SEQUENCE [LARGE SCALE GENOMIC DNA]</scope>
    <source>
        <strain evidence="3">UCR-NP2</strain>
    </source>
</reference>
<evidence type="ECO:0000313" key="3">
    <source>
        <dbReference type="Proteomes" id="UP000013521"/>
    </source>
</evidence>
<dbReference type="AlphaFoldDB" id="R1G903"/>
<dbReference type="OrthoDB" id="5125733at2759"/>
<dbReference type="eggNOG" id="ENOG502QWMA">
    <property type="taxonomic scope" value="Eukaryota"/>
</dbReference>
<dbReference type="OMA" id="VENAWHE"/>
<dbReference type="PANTHER" id="PTHR33112">
    <property type="entry name" value="DOMAIN PROTEIN, PUTATIVE-RELATED"/>
    <property type="match status" value="1"/>
</dbReference>
<evidence type="ECO:0000259" key="1">
    <source>
        <dbReference type="Pfam" id="PF06985"/>
    </source>
</evidence>
<gene>
    <name evidence="2" type="ORF">UCRNP2_8642</name>
</gene>
<dbReference type="EMBL" id="KB916685">
    <property type="protein sequence ID" value="EOD44656.1"/>
    <property type="molecule type" value="Genomic_DNA"/>
</dbReference>
<protein>
    <submittedName>
        <fullName evidence="2">Putative het-domain-containing protein</fullName>
    </submittedName>
</protein>
<evidence type="ECO:0000313" key="2">
    <source>
        <dbReference type="EMBL" id="EOD44656.1"/>
    </source>
</evidence>
<dbReference type="Pfam" id="PF06985">
    <property type="entry name" value="HET"/>
    <property type="match status" value="1"/>
</dbReference>